<comment type="caution">
    <text evidence="3">The sequence shown here is derived from an EMBL/GenBank/DDBJ whole genome shotgun (WGS) entry which is preliminary data.</text>
</comment>
<feature type="transmembrane region" description="Helical" evidence="1">
    <location>
        <begin position="357"/>
        <end position="378"/>
    </location>
</feature>
<keyword evidence="4" id="KW-1185">Reference proteome</keyword>
<keyword evidence="1" id="KW-1133">Transmembrane helix</keyword>
<keyword evidence="3" id="KW-0482">Metalloprotease</keyword>
<feature type="transmembrane region" description="Helical" evidence="1">
    <location>
        <begin position="12"/>
        <end position="30"/>
    </location>
</feature>
<sequence length="545" mass="61094">MNDYQLRPNWKFYAWLGVIGIIIYLLVQVVPQTSESFFDSGSKKVIAKSKAEQISEDFALQQFKQLPESIHAVHQSDSMLYGYLSKEKQTDTYDKKYDSRFPTDTFQVTAAMPDGSQIFIYVHMQDAKVVGWNQYKEIHTTIPQATQISDAAMKYAVSQGFKANELSMTKADPETGRISYKVNGYTIGESQLMLAMRTEKTSDGALIIAEYKPGFTVPASYSSYVQVQQKLASFLSLLGSILLSFVLFVIAIVYAALYRKHSSFTRGIVLTLLFLVMYLANDFNLMDGLLASAGEDPNAMAYAAINVGITCVVTIVMGIAVYFSLVGGDALWNSMGKRMWPRMGEEGYGDHVWRSMWLGYLIAFLLLGLQTVIFIVLVNVTGAWSTSDVTQSPYNLGILWIFPMLAWCAAISEEALYRFFGIGLFKKWFNNTFVASLIPTIIWALGHVTYPIFPSTTRLLELTVIGLIFSFMFLRYGFLTVVFAHAVFDSIMMAISLIFTGTPGNIIMGIVYILLPIPIAWGLRYLHDKKKRTRPLIAAPPSTLQ</sequence>
<keyword evidence="3" id="KW-0645">Protease</keyword>
<keyword evidence="1" id="KW-0812">Transmembrane</keyword>
<accession>A0ABS7C2N0</accession>
<keyword evidence="3" id="KW-0378">Hydrolase</keyword>
<feature type="transmembrane region" description="Helical" evidence="1">
    <location>
        <begin position="452"/>
        <end position="474"/>
    </location>
</feature>
<feature type="transmembrane region" description="Helical" evidence="1">
    <location>
        <begin position="300"/>
        <end position="332"/>
    </location>
</feature>
<evidence type="ECO:0000259" key="2">
    <source>
        <dbReference type="Pfam" id="PF02517"/>
    </source>
</evidence>
<feature type="transmembrane region" description="Helical" evidence="1">
    <location>
        <begin position="231"/>
        <end position="257"/>
    </location>
</feature>
<feature type="transmembrane region" description="Helical" evidence="1">
    <location>
        <begin position="398"/>
        <end position="416"/>
    </location>
</feature>
<dbReference type="Pfam" id="PF02517">
    <property type="entry name" value="Rce1-like"/>
    <property type="match status" value="1"/>
</dbReference>
<gene>
    <name evidence="3" type="ORF">K0U00_14085</name>
</gene>
<reference evidence="3 4" key="1">
    <citation type="submission" date="2021-07" db="EMBL/GenBank/DDBJ databases">
        <title>Paenibacillus radiodurans sp. nov., isolated from the southeastern edge of Tengger Desert.</title>
        <authorList>
            <person name="Zhang G."/>
        </authorList>
    </citation>
    <scope>NUCLEOTIDE SEQUENCE [LARGE SCALE GENOMIC DNA]</scope>
    <source>
        <strain evidence="3 4">CCM 7311</strain>
    </source>
</reference>
<evidence type="ECO:0000256" key="1">
    <source>
        <dbReference type="SAM" id="Phobius"/>
    </source>
</evidence>
<protein>
    <submittedName>
        <fullName evidence="3">CPBP family intramembrane metalloprotease</fullName>
    </submittedName>
</protein>
<proteinExistence type="predicted"/>
<feature type="transmembrane region" description="Helical" evidence="1">
    <location>
        <begin position="428"/>
        <end position="446"/>
    </location>
</feature>
<feature type="transmembrane region" description="Helical" evidence="1">
    <location>
        <begin position="264"/>
        <end position="280"/>
    </location>
</feature>
<dbReference type="GO" id="GO:0008237">
    <property type="term" value="F:metallopeptidase activity"/>
    <property type="evidence" value="ECO:0007669"/>
    <property type="project" value="UniProtKB-KW"/>
</dbReference>
<feature type="transmembrane region" description="Helical" evidence="1">
    <location>
        <begin position="506"/>
        <end position="526"/>
    </location>
</feature>
<dbReference type="EMBL" id="JAHZIK010000313">
    <property type="protein sequence ID" value="MBW7455163.1"/>
    <property type="molecule type" value="Genomic_DNA"/>
</dbReference>
<name>A0ABS7C2N0_9BACL</name>
<evidence type="ECO:0000313" key="4">
    <source>
        <dbReference type="Proteomes" id="UP001519887"/>
    </source>
</evidence>
<dbReference type="InterPro" id="IPR003675">
    <property type="entry name" value="Rce1/LyrA-like_dom"/>
</dbReference>
<feature type="domain" description="CAAX prenyl protease 2/Lysostaphin resistance protein A-like" evidence="2">
    <location>
        <begin position="397"/>
        <end position="490"/>
    </location>
</feature>
<dbReference type="RefSeq" id="WP_210038430.1">
    <property type="nucleotide sequence ID" value="NZ_JBHLVU010000022.1"/>
</dbReference>
<organism evidence="3 4">
    <name type="scientific">Paenibacillus sepulcri</name>
    <dbReference type="NCBI Taxonomy" id="359917"/>
    <lineage>
        <taxon>Bacteria</taxon>
        <taxon>Bacillati</taxon>
        <taxon>Bacillota</taxon>
        <taxon>Bacilli</taxon>
        <taxon>Bacillales</taxon>
        <taxon>Paenibacillaceae</taxon>
        <taxon>Paenibacillus</taxon>
    </lineage>
</organism>
<keyword evidence="1" id="KW-0472">Membrane</keyword>
<evidence type="ECO:0000313" key="3">
    <source>
        <dbReference type="EMBL" id="MBW7455163.1"/>
    </source>
</evidence>
<dbReference type="Proteomes" id="UP001519887">
    <property type="component" value="Unassembled WGS sequence"/>
</dbReference>